<dbReference type="PANTHER" id="PTHR46382:SF1">
    <property type="entry name" value="PHOSPHATIDATE CYTIDYLYLTRANSFERASE"/>
    <property type="match status" value="1"/>
</dbReference>
<evidence type="ECO:0000256" key="9">
    <source>
        <dbReference type="ARBA" id="ARBA00022516"/>
    </source>
</evidence>
<comment type="catalytic activity">
    <reaction evidence="1 18">
        <text>a 1,2-diacyl-sn-glycero-3-phosphate + CTP + H(+) = a CDP-1,2-diacyl-sn-glycerol + diphosphate</text>
        <dbReference type="Rhea" id="RHEA:16229"/>
        <dbReference type="ChEBI" id="CHEBI:15378"/>
        <dbReference type="ChEBI" id="CHEBI:33019"/>
        <dbReference type="ChEBI" id="CHEBI:37563"/>
        <dbReference type="ChEBI" id="CHEBI:58332"/>
        <dbReference type="ChEBI" id="CHEBI:58608"/>
        <dbReference type="EC" id="2.7.7.41"/>
    </reaction>
</comment>
<evidence type="ECO:0000256" key="12">
    <source>
        <dbReference type="ARBA" id="ARBA00022695"/>
    </source>
</evidence>
<feature type="transmembrane region" description="Helical" evidence="19">
    <location>
        <begin position="58"/>
        <end position="90"/>
    </location>
</feature>
<accession>A0A177E6S1</accession>
<sequence>MNKARVLTAIVLLPLLVLAILKAPLWFMALLALAAALVGWHEYTQMARLSSPVIVLGGLALAGSFLSIYFFQALAPGFWLGFFLISLYYLKNYRQREDQQSFLFSLAGYAYVFLGFSHLYLVLTLTQGRLWFLVLIATIFGTDTGAYYTGRTIGKHKLSPIISPKKTWEGAFGGTALGITLATGLGYAFGLASSGFIVPLAFLASVVGQMGDLIESIIKRGFGVKDSGSLLPGHGGILDRVDALIFAAPLFYWLIIWCHG</sequence>
<keyword evidence="21" id="KW-1185">Reference proteome</keyword>
<comment type="pathway">
    <text evidence="4">Lipid metabolism.</text>
</comment>
<name>A0A177E6S1_9BACT</name>
<comment type="subcellular location">
    <subcellularLocation>
        <location evidence="2">Cell membrane</location>
        <topology evidence="2">Multi-pass membrane protein</topology>
    </subcellularLocation>
</comment>
<evidence type="ECO:0000256" key="11">
    <source>
        <dbReference type="ARBA" id="ARBA00022692"/>
    </source>
</evidence>
<proteinExistence type="inferred from homology"/>
<dbReference type="Pfam" id="PF01148">
    <property type="entry name" value="CTP_transf_1"/>
    <property type="match status" value="1"/>
</dbReference>
<evidence type="ECO:0000256" key="13">
    <source>
        <dbReference type="ARBA" id="ARBA00022989"/>
    </source>
</evidence>
<organism evidence="20 21">
    <name type="scientific">Thermodesulfatator autotrophicus</name>
    <dbReference type="NCBI Taxonomy" id="1795632"/>
    <lineage>
        <taxon>Bacteria</taxon>
        <taxon>Pseudomonadati</taxon>
        <taxon>Thermodesulfobacteriota</taxon>
        <taxon>Thermodesulfobacteria</taxon>
        <taxon>Thermodesulfobacteriales</taxon>
        <taxon>Thermodesulfatatoraceae</taxon>
        <taxon>Thermodesulfatator</taxon>
    </lineage>
</organism>
<keyword evidence="11 18" id="KW-0812">Transmembrane</keyword>
<dbReference type="OrthoDB" id="9799199at2"/>
<keyword evidence="17" id="KW-1208">Phospholipid metabolism</keyword>
<evidence type="ECO:0000256" key="7">
    <source>
        <dbReference type="ARBA" id="ARBA00019373"/>
    </source>
</evidence>
<feature type="transmembrane region" description="Helical" evidence="19">
    <location>
        <begin position="237"/>
        <end position="257"/>
    </location>
</feature>
<evidence type="ECO:0000256" key="8">
    <source>
        <dbReference type="ARBA" id="ARBA00022475"/>
    </source>
</evidence>
<dbReference type="AlphaFoldDB" id="A0A177E6S1"/>
<feature type="transmembrane region" description="Helical" evidence="19">
    <location>
        <begin position="170"/>
        <end position="190"/>
    </location>
</feature>
<evidence type="ECO:0000313" key="21">
    <source>
        <dbReference type="Proteomes" id="UP000076964"/>
    </source>
</evidence>
<keyword evidence="10 18" id="KW-0808">Transferase</keyword>
<evidence type="ECO:0000256" key="18">
    <source>
        <dbReference type="RuleBase" id="RU003938"/>
    </source>
</evidence>
<keyword evidence="14" id="KW-0443">Lipid metabolism</keyword>
<dbReference type="GO" id="GO:0004605">
    <property type="term" value="F:phosphatidate cytidylyltransferase activity"/>
    <property type="evidence" value="ECO:0007669"/>
    <property type="project" value="UniProtKB-EC"/>
</dbReference>
<comment type="caution">
    <text evidence="20">The sequence shown here is derived from an EMBL/GenBank/DDBJ whole genome shotgun (WGS) entry which is preliminary data.</text>
</comment>
<comment type="pathway">
    <text evidence="3 18">Phospholipid metabolism; CDP-diacylglycerol biosynthesis; CDP-diacylglycerol from sn-glycerol 3-phosphate: step 3/3.</text>
</comment>
<evidence type="ECO:0000256" key="15">
    <source>
        <dbReference type="ARBA" id="ARBA00023136"/>
    </source>
</evidence>
<dbReference type="STRING" id="1795632.TH606_08505"/>
<dbReference type="PANTHER" id="PTHR46382">
    <property type="entry name" value="PHOSPHATIDATE CYTIDYLYLTRANSFERASE"/>
    <property type="match status" value="1"/>
</dbReference>
<keyword evidence="15 19" id="KW-0472">Membrane</keyword>
<dbReference type="Proteomes" id="UP000076964">
    <property type="component" value="Unassembled WGS sequence"/>
</dbReference>
<keyword evidence="12 18" id="KW-0548">Nucleotidyltransferase</keyword>
<evidence type="ECO:0000313" key="20">
    <source>
        <dbReference type="EMBL" id="OAG27140.1"/>
    </source>
</evidence>
<evidence type="ECO:0000256" key="10">
    <source>
        <dbReference type="ARBA" id="ARBA00022679"/>
    </source>
</evidence>
<dbReference type="GO" id="GO:0005886">
    <property type="term" value="C:plasma membrane"/>
    <property type="evidence" value="ECO:0007669"/>
    <property type="project" value="UniProtKB-SubCell"/>
</dbReference>
<evidence type="ECO:0000256" key="17">
    <source>
        <dbReference type="ARBA" id="ARBA00023264"/>
    </source>
</evidence>
<reference evidence="20 21" key="1">
    <citation type="submission" date="2016-02" db="EMBL/GenBank/DDBJ databases">
        <title>Draft genome sequence of Thermodesulfatator sp. S606.</title>
        <authorList>
            <person name="Lai Q."/>
            <person name="Cao J."/>
            <person name="Dupont S."/>
            <person name="Shao Z."/>
            <person name="Jebbar M."/>
            <person name="Alain K."/>
        </authorList>
    </citation>
    <scope>NUCLEOTIDE SEQUENCE [LARGE SCALE GENOMIC DNA]</scope>
    <source>
        <strain evidence="20 21">S606</strain>
    </source>
</reference>
<evidence type="ECO:0000256" key="5">
    <source>
        <dbReference type="ARBA" id="ARBA00010185"/>
    </source>
</evidence>
<evidence type="ECO:0000256" key="6">
    <source>
        <dbReference type="ARBA" id="ARBA00012487"/>
    </source>
</evidence>
<feature type="transmembrane region" description="Helical" evidence="19">
    <location>
        <begin position="102"/>
        <end position="123"/>
    </location>
</feature>
<evidence type="ECO:0000256" key="3">
    <source>
        <dbReference type="ARBA" id="ARBA00005119"/>
    </source>
</evidence>
<dbReference type="UniPathway" id="UPA00557">
    <property type="reaction ID" value="UER00614"/>
</dbReference>
<keyword evidence="13 19" id="KW-1133">Transmembrane helix</keyword>
<protein>
    <recommendedName>
        <fullName evidence="7 18">Phosphatidate cytidylyltransferase</fullName>
        <ecNumber evidence="6 18">2.7.7.41</ecNumber>
    </recommendedName>
</protein>
<feature type="transmembrane region" description="Helical" evidence="19">
    <location>
        <begin position="129"/>
        <end position="149"/>
    </location>
</feature>
<evidence type="ECO:0000256" key="16">
    <source>
        <dbReference type="ARBA" id="ARBA00023209"/>
    </source>
</evidence>
<evidence type="ECO:0000256" key="1">
    <source>
        <dbReference type="ARBA" id="ARBA00001698"/>
    </source>
</evidence>
<evidence type="ECO:0000256" key="2">
    <source>
        <dbReference type="ARBA" id="ARBA00004651"/>
    </source>
</evidence>
<evidence type="ECO:0000256" key="19">
    <source>
        <dbReference type="SAM" id="Phobius"/>
    </source>
</evidence>
<dbReference type="EC" id="2.7.7.41" evidence="6 18"/>
<comment type="similarity">
    <text evidence="5 18">Belongs to the CDS family.</text>
</comment>
<dbReference type="RefSeq" id="WP_068542911.1">
    <property type="nucleotide sequence ID" value="NZ_LSFI01000039.1"/>
</dbReference>
<evidence type="ECO:0000256" key="14">
    <source>
        <dbReference type="ARBA" id="ARBA00023098"/>
    </source>
</evidence>
<keyword evidence="16" id="KW-0594">Phospholipid biosynthesis</keyword>
<gene>
    <name evidence="20" type="ORF">TH606_08505</name>
</gene>
<dbReference type="PROSITE" id="PS01315">
    <property type="entry name" value="CDS"/>
    <property type="match status" value="1"/>
</dbReference>
<keyword evidence="8" id="KW-1003">Cell membrane</keyword>
<dbReference type="GO" id="GO:0016024">
    <property type="term" value="P:CDP-diacylglycerol biosynthetic process"/>
    <property type="evidence" value="ECO:0007669"/>
    <property type="project" value="UniProtKB-UniPathway"/>
</dbReference>
<keyword evidence="9" id="KW-0444">Lipid biosynthesis</keyword>
<evidence type="ECO:0000256" key="4">
    <source>
        <dbReference type="ARBA" id="ARBA00005189"/>
    </source>
</evidence>
<dbReference type="InterPro" id="IPR000374">
    <property type="entry name" value="PC_trans"/>
</dbReference>
<dbReference type="EMBL" id="LSFI01000039">
    <property type="protein sequence ID" value="OAG27140.1"/>
    <property type="molecule type" value="Genomic_DNA"/>
</dbReference>